<reference evidence="2 3" key="1">
    <citation type="submission" date="2016-10" db="EMBL/GenBank/DDBJ databases">
        <authorList>
            <person name="Varghese N."/>
            <person name="Submissions S."/>
        </authorList>
    </citation>
    <scope>NUCLEOTIDE SEQUENCE [LARGE SCALE GENOMIC DNA]</scope>
    <source>
        <strain evidence="2 3">BS2773</strain>
    </source>
</reference>
<feature type="transmembrane region" description="Helical" evidence="1">
    <location>
        <begin position="54"/>
        <end position="75"/>
    </location>
</feature>
<name>A0A1H5ISG7_9PSED</name>
<protein>
    <submittedName>
        <fullName evidence="2">Uncharacterized protein</fullName>
    </submittedName>
</protein>
<accession>A0A1H5ISG7</accession>
<gene>
    <name evidence="2" type="ORF">SAMN04515675_5501</name>
</gene>
<dbReference type="Proteomes" id="UP000182179">
    <property type="component" value="Unassembled WGS sequence"/>
</dbReference>
<feature type="transmembrane region" description="Helical" evidence="1">
    <location>
        <begin position="143"/>
        <end position="159"/>
    </location>
</feature>
<dbReference type="EMBL" id="FNTS01000002">
    <property type="protein sequence ID" value="SEE43213.1"/>
    <property type="molecule type" value="Genomic_DNA"/>
</dbReference>
<evidence type="ECO:0000313" key="3">
    <source>
        <dbReference type="Proteomes" id="UP000182179"/>
    </source>
</evidence>
<organism evidence="2 3">
    <name type="scientific">Pseudomonas costantinii</name>
    <dbReference type="NCBI Taxonomy" id="168469"/>
    <lineage>
        <taxon>Bacteria</taxon>
        <taxon>Pseudomonadati</taxon>
        <taxon>Pseudomonadota</taxon>
        <taxon>Gammaproteobacteria</taxon>
        <taxon>Pseudomonadales</taxon>
        <taxon>Pseudomonadaceae</taxon>
        <taxon>Pseudomonas</taxon>
    </lineage>
</organism>
<evidence type="ECO:0000313" key="2">
    <source>
        <dbReference type="EMBL" id="SEE43213.1"/>
    </source>
</evidence>
<proteinExistence type="predicted"/>
<sequence length="208" mass="22635">MWSIVQLVMLLAGFKSISCNQSQGIKTVSRHEGGGGDAGNAVEAYFDAERKAGLLFVILGLVAVGVAVASCYSGPFWHGAGYSLVVLALIQIVVGLTVWIRSPKDIARVEHMLVYAPERIVQEEIPRVKAVLNGLSISRRTEIILFVMAVFLLGLAAHSSVWEGFGAGVAWQVAMILLLDYFSEKRANIYLAWLVSYGVLEKPFLPVI</sequence>
<keyword evidence="3" id="KW-1185">Reference proteome</keyword>
<evidence type="ECO:0000256" key="1">
    <source>
        <dbReference type="SAM" id="Phobius"/>
    </source>
</evidence>
<feature type="transmembrane region" description="Helical" evidence="1">
    <location>
        <begin position="81"/>
        <end position="100"/>
    </location>
</feature>
<keyword evidence="1" id="KW-0472">Membrane</keyword>
<keyword evidence="1" id="KW-1133">Transmembrane helix</keyword>
<dbReference type="RefSeq" id="WP_139213535.1">
    <property type="nucleotide sequence ID" value="NZ_FNTS01000002.1"/>
</dbReference>
<keyword evidence="1" id="KW-0812">Transmembrane</keyword>
<comment type="caution">
    <text evidence="2">The sequence shown here is derived from an EMBL/GenBank/DDBJ whole genome shotgun (WGS) entry which is preliminary data.</text>
</comment>